<dbReference type="InterPro" id="IPR017900">
    <property type="entry name" value="4Fe4S_Fe_S_CS"/>
</dbReference>
<accession>A0A0P8C4J7</accession>
<gene>
    <name evidence="6" type="ORF">MPEBLZ_03894</name>
</gene>
<dbReference type="GO" id="GO:0016491">
    <property type="term" value="F:oxidoreductase activity"/>
    <property type="evidence" value="ECO:0007669"/>
    <property type="project" value="UniProtKB-ARBA"/>
</dbReference>
<keyword evidence="3" id="KW-0408">Iron</keyword>
<dbReference type="NCBIfam" id="NF038196">
    <property type="entry name" value="ferrodoxin_EFR1"/>
    <property type="match status" value="1"/>
</dbReference>
<dbReference type="InterPro" id="IPR050157">
    <property type="entry name" value="PSI_iron-sulfur_center"/>
</dbReference>
<dbReference type="InterPro" id="IPR047964">
    <property type="entry name" value="EFR1-like"/>
</dbReference>
<dbReference type="InterPro" id="IPR029039">
    <property type="entry name" value="Flavoprotein-like_sf"/>
</dbReference>
<feature type="domain" description="4Fe-4S ferredoxin-type" evidence="5">
    <location>
        <begin position="191"/>
        <end position="218"/>
    </location>
</feature>
<reference evidence="6 7" key="1">
    <citation type="submission" date="2015-09" db="EMBL/GenBank/DDBJ databases">
        <title>A metagenomics-based metabolic model of nitrate-dependent anaerobic oxidation of methane by Methanoperedens-like archaea.</title>
        <authorList>
            <person name="Arshad A."/>
            <person name="Speth D.R."/>
            <person name="De Graaf R.M."/>
            <person name="Op Den Camp H.J."/>
            <person name="Jetten M.S."/>
            <person name="Welte C.U."/>
        </authorList>
    </citation>
    <scope>NUCLEOTIDE SEQUENCE [LARGE SCALE GENOMIC DNA]</scope>
</reference>
<dbReference type="PROSITE" id="PS51379">
    <property type="entry name" value="4FE4S_FER_2"/>
    <property type="match status" value="2"/>
</dbReference>
<dbReference type="EMBL" id="LKCM01000337">
    <property type="protein sequence ID" value="KPQ41531.1"/>
    <property type="molecule type" value="Genomic_DNA"/>
</dbReference>
<dbReference type="InterPro" id="IPR017896">
    <property type="entry name" value="4Fe4S_Fe-S-bd"/>
</dbReference>
<dbReference type="SUPFAM" id="SSF52218">
    <property type="entry name" value="Flavoproteins"/>
    <property type="match status" value="1"/>
</dbReference>
<dbReference type="PROSITE" id="PS00198">
    <property type="entry name" value="4FE4S_FER_1"/>
    <property type="match status" value="2"/>
</dbReference>
<dbReference type="Gene3D" id="3.40.50.360">
    <property type="match status" value="1"/>
</dbReference>
<dbReference type="GO" id="GO:0046872">
    <property type="term" value="F:metal ion binding"/>
    <property type="evidence" value="ECO:0007669"/>
    <property type="project" value="UniProtKB-KW"/>
</dbReference>
<keyword evidence="4" id="KW-0411">Iron-sulfur</keyword>
<evidence type="ECO:0000259" key="5">
    <source>
        <dbReference type="PROSITE" id="PS51379"/>
    </source>
</evidence>
<dbReference type="SUPFAM" id="SSF54862">
    <property type="entry name" value="4Fe-4S ferredoxins"/>
    <property type="match status" value="1"/>
</dbReference>
<evidence type="ECO:0000256" key="4">
    <source>
        <dbReference type="ARBA" id="ARBA00023014"/>
    </source>
</evidence>
<dbReference type="Gene3D" id="3.30.70.20">
    <property type="match status" value="1"/>
</dbReference>
<dbReference type="Proteomes" id="UP000050360">
    <property type="component" value="Unassembled WGS sequence"/>
</dbReference>
<proteinExistence type="predicted"/>
<protein>
    <recommendedName>
        <fullName evidence="5">4Fe-4S ferredoxin-type domain-containing protein</fullName>
    </recommendedName>
</protein>
<evidence type="ECO:0000256" key="2">
    <source>
        <dbReference type="ARBA" id="ARBA00022723"/>
    </source>
</evidence>
<feature type="domain" description="4Fe-4S ferredoxin-type" evidence="5">
    <location>
        <begin position="161"/>
        <end position="190"/>
    </location>
</feature>
<organism evidence="6 7">
    <name type="scientific">Candidatus Methanoperedens nitratireducens</name>
    <dbReference type="NCBI Taxonomy" id="1392998"/>
    <lineage>
        <taxon>Archaea</taxon>
        <taxon>Methanobacteriati</taxon>
        <taxon>Methanobacteriota</taxon>
        <taxon>Stenosarchaea group</taxon>
        <taxon>Methanomicrobia</taxon>
        <taxon>Methanosarcinales</taxon>
        <taxon>ANME-2 cluster</taxon>
        <taxon>Candidatus Methanoperedentaceae</taxon>
        <taxon>Candidatus Methanoperedens</taxon>
    </lineage>
</organism>
<dbReference type="PANTHER" id="PTHR24960:SF79">
    <property type="entry name" value="PHOTOSYSTEM I IRON-SULFUR CENTER"/>
    <property type="match status" value="1"/>
</dbReference>
<evidence type="ECO:0000256" key="1">
    <source>
        <dbReference type="ARBA" id="ARBA00022485"/>
    </source>
</evidence>
<dbReference type="GO" id="GO:0051539">
    <property type="term" value="F:4 iron, 4 sulfur cluster binding"/>
    <property type="evidence" value="ECO:0007669"/>
    <property type="project" value="UniProtKB-KW"/>
</dbReference>
<sequence length="237" mass="27312">MKNIEFDLFDIITGGIPDLEKYDIAGFAAFTNYGRIPDIIQAFVEKLPQQDDKPAFVFNTYGFMSGKTLLILDKLVTEKGFFVIAGHSLHTPESYPPMIVRGMGNEKAPNEKEMRRFNKFIYELDRLISADRELKRKNIWPGLLNRLVPAFSVTKARKDMGEKFVDEALCIECGLCERLCPYEAIKCSPKPVFDTARCYACWRCYNHCPEKAIYTTKYRKAGHYPEPINQLKEKLEV</sequence>
<name>A0A0P8C4J7_9EURY</name>
<evidence type="ECO:0000256" key="3">
    <source>
        <dbReference type="ARBA" id="ARBA00023004"/>
    </source>
</evidence>
<evidence type="ECO:0000313" key="6">
    <source>
        <dbReference type="EMBL" id="KPQ41531.1"/>
    </source>
</evidence>
<dbReference type="Pfam" id="PF00037">
    <property type="entry name" value="Fer4"/>
    <property type="match status" value="1"/>
</dbReference>
<dbReference type="PANTHER" id="PTHR24960">
    <property type="entry name" value="PHOTOSYSTEM I IRON-SULFUR CENTER-RELATED"/>
    <property type="match status" value="1"/>
</dbReference>
<evidence type="ECO:0000313" key="7">
    <source>
        <dbReference type="Proteomes" id="UP000050360"/>
    </source>
</evidence>
<dbReference type="AlphaFoldDB" id="A0A0P8C4J7"/>
<comment type="caution">
    <text evidence="6">The sequence shown here is derived from an EMBL/GenBank/DDBJ whole genome shotgun (WGS) entry which is preliminary data.</text>
</comment>
<keyword evidence="2" id="KW-0479">Metal-binding</keyword>
<keyword evidence="1" id="KW-0004">4Fe-4S</keyword>